<gene>
    <name evidence="1" type="ORF">CCACVL1_20846</name>
</gene>
<sequence length="28" mass="3056">MATLLAIICRQATVRVLGFNPNLPLTKT</sequence>
<name>A0A1R3H9K1_COCAP</name>
<dbReference type="EMBL" id="AWWV01012459">
    <property type="protein sequence ID" value="OMO67028.1"/>
    <property type="molecule type" value="Genomic_DNA"/>
</dbReference>
<protein>
    <submittedName>
        <fullName evidence="1">Uncharacterized protein</fullName>
    </submittedName>
</protein>
<keyword evidence="2" id="KW-1185">Reference proteome</keyword>
<comment type="caution">
    <text evidence="1">The sequence shown here is derived from an EMBL/GenBank/DDBJ whole genome shotgun (WGS) entry which is preliminary data.</text>
</comment>
<dbReference type="Gramene" id="OMO67028">
    <property type="protein sequence ID" value="OMO67028"/>
    <property type="gene ID" value="CCACVL1_20846"/>
</dbReference>
<organism evidence="1 2">
    <name type="scientific">Corchorus capsularis</name>
    <name type="common">Jute</name>
    <dbReference type="NCBI Taxonomy" id="210143"/>
    <lineage>
        <taxon>Eukaryota</taxon>
        <taxon>Viridiplantae</taxon>
        <taxon>Streptophyta</taxon>
        <taxon>Embryophyta</taxon>
        <taxon>Tracheophyta</taxon>
        <taxon>Spermatophyta</taxon>
        <taxon>Magnoliopsida</taxon>
        <taxon>eudicotyledons</taxon>
        <taxon>Gunneridae</taxon>
        <taxon>Pentapetalae</taxon>
        <taxon>rosids</taxon>
        <taxon>malvids</taxon>
        <taxon>Malvales</taxon>
        <taxon>Malvaceae</taxon>
        <taxon>Grewioideae</taxon>
        <taxon>Apeibeae</taxon>
        <taxon>Corchorus</taxon>
    </lineage>
</organism>
<accession>A0A1R3H9K1</accession>
<evidence type="ECO:0000313" key="1">
    <source>
        <dbReference type="EMBL" id="OMO67028.1"/>
    </source>
</evidence>
<dbReference type="AlphaFoldDB" id="A0A1R3H9K1"/>
<proteinExistence type="predicted"/>
<evidence type="ECO:0000313" key="2">
    <source>
        <dbReference type="Proteomes" id="UP000188268"/>
    </source>
</evidence>
<reference evidence="1 2" key="1">
    <citation type="submission" date="2013-09" db="EMBL/GenBank/DDBJ databases">
        <title>Corchorus capsularis genome sequencing.</title>
        <authorList>
            <person name="Alam M."/>
            <person name="Haque M.S."/>
            <person name="Islam M.S."/>
            <person name="Emdad E.M."/>
            <person name="Islam M.M."/>
            <person name="Ahmed B."/>
            <person name="Halim A."/>
            <person name="Hossen Q.M.M."/>
            <person name="Hossain M.Z."/>
            <person name="Ahmed R."/>
            <person name="Khan M.M."/>
            <person name="Islam R."/>
            <person name="Rashid M.M."/>
            <person name="Khan S.A."/>
            <person name="Rahman M.S."/>
            <person name="Alam M."/>
        </authorList>
    </citation>
    <scope>NUCLEOTIDE SEQUENCE [LARGE SCALE GENOMIC DNA]</scope>
    <source>
        <strain evidence="2">cv. CVL-1</strain>
        <tissue evidence="1">Whole seedling</tissue>
    </source>
</reference>
<dbReference type="Proteomes" id="UP000188268">
    <property type="component" value="Unassembled WGS sequence"/>
</dbReference>